<proteinExistence type="predicted"/>
<feature type="region of interest" description="Disordered" evidence="1">
    <location>
        <begin position="29"/>
        <end position="75"/>
    </location>
</feature>
<keyword evidence="3" id="KW-1185">Reference proteome</keyword>
<comment type="caution">
    <text evidence="2">The sequence shown here is derived from an EMBL/GenBank/DDBJ whole genome shotgun (WGS) entry which is preliminary data.</text>
</comment>
<dbReference type="Proteomes" id="UP000828390">
    <property type="component" value="Unassembled WGS sequence"/>
</dbReference>
<reference evidence="2" key="1">
    <citation type="journal article" date="2019" name="bioRxiv">
        <title>The Genome of the Zebra Mussel, Dreissena polymorpha: A Resource for Invasive Species Research.</title>
        <authorList>
            <person name="McCartney M.A."/>
            <person name="Auch B."/>
            <person name="Kono T."/>
            <person name="Mallez S."/>
            <person name="Zhang Y."/>
            <person name="Obille A."/>
            <person name="Becker A."/>
            <person name="Abrahante J.E."/>
            <person name="Garbe J."/>
            <person name="Badalamenti J.P."/>
            <person name="Herman A."/>
            <person name="Mangelson H."/>
            <person name="Liachko I."/>
            <person name="Sullivan S."/>
            <person name="Sone E.D."/>
            <person name="Koren S."/>
            <person name="Silverstein K.A.T."/>
            <person name="Beckman K.B."/>
            <person name="Gohl D.M."/>
        </authorList>
    </citation>
    <scope>NUCLEOTIDE SEQUENCE</scope>
    <source>
        <strain evidence="2">Duluth1</strain>
        <tissue evidence="2">Whole animal</tissue>
    </source>
</reference>
<dbReference type="EMBL" id="JAIWYP010000014">
    <property type="protein sequence ID" value="KAH3713295.1"/>
    <property type="molecule type" value="Genomic_DNA"/>
</dbReference>
<dbReference type="AlphaFoldDB" id="A0A9D4HDD9"/>
<protein>
    <submittedName>
        <fullName evidence="2">Uncharacterized protein</fullName>
    </submittedName>
</protein>
<accession>A0A9D4HDD9</accession>
<feature type="compositionally biased region" description="Low complexity" evidence="1">
    <location>
        <begin position="39"/>
        <end position="73"/>
    </location>
</feature>
<evidence type="ECO:0000256" key="1">
    <source>
        <dbReference type="SAM" id="MobiDB-lite"/>
    </source>
</evidence>
<organism evidence="2 3">
    <name type="scientific">Dreissena polymorpha</name>
    <name type="common">Zebra mussel</name>
    <name type="synonym">Mytilus polymorpha</name>
    <dbReference type="NCBI Taxonomy" id="45954"/>
    <lineage>
        <taxon>Eukaryota</taxon>
        <taxon>Metazoa</taxon>
        <taxon>Spiralia</taxon>
        <taxon>Lophotrochozoa</taxon>
        <taxon>Mollusca</taxon>
        <taxon>Bivalvia</taxon>
        <taxon>Autobranchia</taxon>
        <taxon>Heteroconchia</taxon>
        <taxon>Euheterodonta</taxon>
        <taxon>Imparidentia</taxon>
        <taxon>Neoheterodontei</taxon>
        <taxon>Myida</taxon>
        <taxon>Dreissenoidea</taxon>
        <taxon>Dreissenidae</taxon>
        <taxon>Dreissena</taxon>
    </lineage>
</organism>
<name>A0A9D4HDD9_DREPO</name>
<gene>
    <name evidence="2" type="ORF">DPMN_073083</name>
</gene>
<reference evidence="2" key="2">
    <citation type="submission" date="2020-11" db="EMBL/GenBank/DDBJ databases">
        <authorList>
            <person name="McCartney M.A."/>
            <person name="Auch B."/>
            <person name="Kono T."/>
            <person name="Mallez S."/>
            <person name="Becker A."/>
            <person name="Gohl D.M."/>
            <person name="Silverstein K.A.T."/>
            <person name="Koren S."/>
            <person name="Bechman K.B."/>
            <person name="Herman A."/>
            <person name="Abrahante J.E."/>
            <person name="Garbe J."/>
        </authorList>
    </citation>
    <scope>NUCLEOTIDE SEQUENCE</scope>
    <source>
        <strain evidence="2">Duluth1</strain>
        <tissue evidence="2">Whole animal</tissue>
    </source>
</reference>
<evidence type="ECO:0000313" key="3">
    <source>
        <dbReference type="Proteomes" id="UP000828390"/>
    </source>
</evidence>
<sequence>MCYHITRLLTAIYITNRKDNLQQHIKKGKHNHTNLPTTSSGNVSPSASSSSSSSSSSASSGNEPSLSSSASSGRANVQVDHNYTMSASTENVNSEHSYSMTNALKRHIQDRTQYPHQEEKYDLLTFFANTKQVVINCLYARLNQQAIKWYLTVQVDLTKNTDDGEQVHQQPHLGA</sequence>
<evidence type="ECO:0000313" key="2">
    <source>
        <dbReference type="EMBL" id="KAH3713295.1"/>
    </source>
</evidence>